<reference evidence="1 2" key="1">
    <citation type="submission" date="2016-06" db="EMBL/GenBank/DDBJ databases">
        <title>Living apart together: crosstalk between the core and supernumerary genomes in a fungal plant pathogen.</title>
        <authorList>
            <person name="Vanheule A."/>
            <person name="Audenaert K."/>
            <person name="Warris S."/>
            <person name="Van De Geest H."/>
            <person name="Schijlen E."/>
            <person name="Hofte M."/>
            <person name="De Saeger S."/>
            <person name="Haesaert G."/>
            <person name="Waalwijk C."/>
            <person name="Van Der Lee T."/>
        </authorList>
    </citation>
    <scope>NUCLEOTIDE SEQUENCE [LARGE SCALE GENOMIC DNA]</scope>
    <source>
        <strain evidence="1 2">2516</strain>
    </source>
</reference>
<comment type="caution">
    <text evidence="1">The sequence shown here is derived from an EMBL/GenBank/DDBJ whole genome shotgun (WGS) entry which is preliminary data.</text>
</comment>
<protein>
    <submittedName>
        <fullName evidence="1">Uncharacterized protein</fullName>
    </submittedName>
</protein>
<evidence type="ECO:0000313" key="2">
    <source>
        <dbReference type="Proteomes" id="UP000091967"/>
    </source>
</evidence>
<name>A0A1B8AQV3_FUSPO</name>
<dbReference type="EMBL" id="LYXU01000003">
    <property type="protein sequence ID" value="OBS22898.1"/>
    <property type="molecule type" value="Genomic_DNA"/>
</dbReference>
<dbReference type="OMA" id="MTHEFDD"/>
<dbReference type="Proteomes" id="UP000091967">
    <property type="component" value="Unassembled WGS sequence"/>
</dbReference>
<dbReference type="STRING" id="36050.A0A1B8AQV3"/>
<organism evidence="1 2">
    <name type="scientific">Fusarium poae</name>
    <dbReference type="NCBI Taxonomy" id="36050"/>
    <lineage>
        <taxon>Eukaryota</taxon>
        <taxon>Fungi</taxon>
        <taxon>Dikarya</taxon>
        <taxon>Ascomycota</taxon>
        <taxon>Pezizomycotina</taxon>
        <taxon>Sordariomycetes</taxon>
        <taxon>Hypocreomycetidae</taxon>
        <taxon>Hypocreales</taxon>
        <taxon>Nectriaceae</taxon>
        <taxon>Fusarium</taxon>
    </lineage>
</organism>
<dbReference type="AlphaFoldDB" id="A0A1B8AQV3"/>
<proteinExistence type="predicted"/>
<sequence length="313" mass="35861">MDDHLFFTEFVVERLDIIQVCEKAQFIFYLNGKRIAVSIFADLDDGTDDEERKSVEERMIELITAAWDPYLDFDDIEDLQLYERSVDKAAEMVMDIGRVPFSQIAPPLKQHYEYPTDLHHKLFPETFDFRLETIHDTAFMIPITSAQAAWPRNDGGPDPNFKTDFEPDPQLPRYSTKDITFVHKCREGRAQQVQIGSETMLCKAFTDGLEFDYLAPELIALQKIEVANANLEVPLRIPLLKGYVTHPTTGAILGFVRSWIPPSQYGNSLEEASSRMSSIPRHVRRKWLRQIIETIDGLHSVGLVASIRIMILG</sequence>
<keyword evidence="2" id="KW-1185">Reference proteome</keyword>
<evidence type="ECO:0000313" key="1">
    <source>
        <dbReference type="EMBL" id="OBS22898.1"/>
    </source>
</evidence>
<accession>A0A1B8AQV3</accession>
<gene>
    <name evidence="1" type="ORF">FPOA_09221</name>
</gene>